<feature type="region of interest" description="Disordered" evidence="1">
    <location>
        <begin position="603"/>
        <end position="633"/>
    </location>
</feature>
<proteinExistence type="predicted"/>
<feature type="compositionally biased region" description="Low complexity" evidence="1">
    <location>
        <begin position="603"/>
        <end position="618"/>
    </location>
</feature>
<feature type="region of interest" description="Disordered" evidence="1">
    <location>
        <begin position="257"/>
        <end position="302"/>
    </location>
</feature>
<feature type="region of interest" description="Disordered" evidence="1">
    <location>
        <begin position="79"/>
        <end position="105"/>
    </location>
</feature>
<feature type="non-terminal residue" evidence="2">
    <location>
        <position position="633"/>
    </location>
</feature>
<name>A0A8J4GP01_9CHLO</name>
<feature type="compositionally biased region" description="Gly residues" evidence="1">
    <location>
        <begin position="265"/>
        <end position="275"/>
    </location>
</feature>
<dbReference type="EMBL" id="BNCQ01000036">
    <property type="protein sequence ID" value="GIM10967.1"/>
    <property type="molecule type" value="Genomic_DNA"/>
</dbReference>
<evidence type="ECO:0000313" key="3">
    <source>
        <dbReference type="Proteomes" id="UP000722791"/>
    </source>
</evidence>
<feature type="region of interest" description="Disordered" evidence="1">
    <location>
        <begin position="220"/>
        <end position="240"/>
    </location>
</feature>
<comment type="caution">
    <text evidence="2">The sequence shown here is derived from an EMBL/GenBank/DDBJ whole genome shotgun (WGS) entry which is preliminary data.</text>
</comment>
<feature type="compositionally biased region" description="Polar residues" evidence="1">
    <location>
        <begin position="128"/>
        <end position="138"/>
    </location>
</feature>
<sequence length="633" mass="65213">MGTIAPGCRTVVLCPEGDAGLFTGEDWANDDDDDPDGQRTAGLNILKPQTEIVGGIRVPRFVQILSNLALREAVREGGAGAGFRPIGRDAVQTGRLRRDKGNGRNVSQVQQQQQQQLQQLQQLQQQGKLSMTTASSGGLSLHGVEGGDAHPRRMVPELLVRGNMLQPGLDAVLLPAIQLPRNARSRPTAGFVPLLLEVNGVLQQRNLAIEEGLSGKKDQAAVHGTATGSSQPGASGGSSVTAAAMAAGPVVVVGGSDEGCKGVDGRGSGRGGGCSKRGRSRPGRDRGGGRGRSSGGGDTYGISSTRQYVYVQPLRDGGECAAVRKVSASAAGVASPLPPPPPTCCPCAAVAAPTADVAAEVAARFAMQRDRILPPTLNDGAARRHQRTQIDENVSGDMGRKIPLHAATATAAIGGKKAVGNATVWHDGATGNFSPSGAATRGQRTDPRVSLVPAGDDCRPRHWDAGSLPTIVSASLPRATVDVTLGDAKTGTSAQTNYGQTYSRSGLQINSTVQRTENCTISGVALDGPPTHPRVIACVRDRPSRCEPSGIRPSATGYGILQLSTDDSQKCTANTISTAVEAQISGPQTLYAVPSALDALASPDALAPSPATLPLTPSNEPSTTQSPYDGGRQ</sequence>
<evidence type="ECO:0000256" key="1">
    <source>
        <dbReference type="SAM" id="MobiDB-lite"/>
    </source>
</evidence>
<gene>
    <name evidence="2" type="ORF">Vretimale_14582</name>
</gene>
<accession>A0A8J4GP01</accession>
<dbReference type="Proteomes" id="UP000722791">
    <property type="component" value="Unassembled WGS sequence"/>
</dbReference>
<feature type="compositionally biased region" description="Low complexity" evidence="1">
    <location>
        <begin position="224"/>
        <end position="240"/>
    </location>
</feature>
<reference evidence="2" key="1">
    <citation type="journal article" date="2021" name="Proc. Natl. Acad. Sci. U.S.A.">
        <title>Three genomes in the algal genus Volvox reveal the fate of a haploid sex-determining region after a transition to homothallism.</title>
        <authorList>
            <person name="Yamamoto K."/>
            <person name="Hamaji T."/>
            <person name="Kawai-Toyooka H."/>
            <person name="Matsuzaki R."/>
            <person name="Takahashi F."/>
            <person name="Nishimura Y."/>
            <person name="Kawachi M."/>
            <person name="Noguchi H."/>
            <person name="Minakuchi Y."/>
            <person name="Umen J.G."/>
            <person name="Toyoda A."/>
            <person name="Nozaki H."/>
        </authorList>
    </citation>
    <scope>NUCLEOTIDE SEQUENCE</scope>
    <source>
        <strain evidence="2">NIES-3785</strain>
    </source>
</reference>
<dbReference type="AlphaFoldDB" id="A0A8J4GP01"/>
<feature type="region of interest" description="Disordered" evidence="1">
    <location>
        <begin position="128"/>
        <end position="148"/>
    </location>
</feature>
<evidence type="ECO:0000313" key="2">
    <source>
        <dbReference type="EMBL" id="GIM10967.1"/>
    </source>
</evidence>
<organism evidence="2 3">
    <name type="scientific">Volvox reticuliferus</name>
    <dbReference type="NCBI Taxonomy" id="1737510"/>
    <lineage>
        <taxon>Eukaryota</taxon>
        <taxon>Viridiplantae</taxon>
        <taxon>Chlorophyta</taxon>
        <taxon>core chlorophytes</taxon>
        <taxon>Chlorophyceae</taxon>
        <taxon>CS clade</taxon>
        <taxon>Chlamydomonadales</taxon>
        <taxon>Volvocaceae</taxon>
        <taxon>Volvox</taxon>
    </lineage>
</organism>
<protein>
    <submittedName>
        <fullName evidence="2">Uncharacterized protein</fullName>
    </submittedName>
</protein>
<feature type="compositionally biased region" description="Gly residues" evidence="1">
    <location>
        <begin position="290"/>
        <end position="299"/>
    </location>
</feature>